<dbReference type="RefSeq" id="WP_326070871.1">
    <property type="nucleotide sequence ID" value="NZ_JARLKY010000010.1"/>
</dbReference>
<evidence type="ECO:0000313" key="2">
    <source>
        <dbReference type="Proteomes" id="UP001338137"/>
    </source>
</evidence>
<sequence length="501" mass="55211">MKLLWGDLHNHCGITYGFGSLENALEAAKEQLDFCAIIGHAMWPDMPKRSAELEFLVDFHLEGFAKLRTNWESVRETIKEWNVPGQFVTLQGYEIHSSEFGDHHILSPSDEIPLVTAESPAKLVAALAPYQVIAVPHHVGYTPGYRGMNWDAFSEHISPVVEVFSKHGCSMSDSSPYAYLHTMGPRDSRNTIVHAIQRGKRFGFAGSTDHHAGYPGSYGDGRVAVLAAEKTREAVWEALLARRTYAITGDKIACHFTVNGAIFGSEVKDIGSRQLQLEVTACDGIEKITIFKNGKPWALANGTSSISPITSVPAKGKYKVRVELGWGDNEQGYEWQANAHLDSGKIISIETCFRGRSVLAPTPGMRENPNMNALGNKLISSTETGAQWSCTTFKNATTLHPQTAALIFEIEGDSSSVLTVEANGSTFAYSIGELLTGSRSVHMKPHNSEAILFHRAVPVSEYVFNGEWTDTEKEHDVDAYHVEIKQWNGQFAWISPVFVIA</sequence>
<accession>A0ABU6FX62</accession>
<evidence type="ECO:0000313" key="1">
    <source>
        <dbReference type="EMBL" id="MEC0226462.1"/>
    </source>
</evidence>
<proteinExistence type="predicted"/>
<dbReference type="EMBL" id="JARLKY010000010">
    <property type="protein sequence ID" value="MEC0226462.1"/>
    <property type="molecule type" value="Genomic_DNA"/>
</dbReference>
<evidence type="ECO:0008006" key="3">
    <source>
        <dbReference type="Google" id="ProtNLM"/>
    </source>
</evidence>
<name>A0ABU6FX62_9BACL</name>
<reference evidence="1 2" key="1">
    <citation type="submission" date="2023-03" db="EMBL/GenBank/DDBJ databases">
        <title>Bacillus Genome Sequencing.</title>
        <authorList>
            <person name="Dunlap C."/>
        </authorList>
    </citation>
    <scope>NUCLEOTIDE SEQUENCE [LARGE SCALE GENOMIC DNA]</scope>
    <source>
        <strain evidence="1 2">BD-533</strain>
    </source>
</reference>
<dbReference type="SUPFAM" id="SSF89550">
    <property type="entry name" value="PHP domain-like"/>
    <property type="match status" value="1"/>
</dbReference>
<keyword evidence="2" id="KW-1185">Reference proteome</keyword>
<organism evidence="1 2">
    <name type="scientific">Paenibacillus alba</name>
    <dbReference type="NCBI Taxonomy" id="1197127"/>
    <lineage>
        <taxon>Bacteria</taxon>
        <taxon>Bacillati</taxon>
        <taxon>Bacillota</taxon>
        <taxon>Bacilli</taxon>
        <taxon>Bacillales</taxon>
        <taxon>Paenibacillaceae</taxon>
        <taxon>Paenibacillus</taxon>
    </lineage>
</organism>
<dbReference type="InterPro" id="IPR016195">
    <property type="entry name" value="Pol/histidinol_Pase-like"/>
</dbReference>
<comment type="caution">
    <text evidence="1">The sequence shown here is derived from an EMBL/GenBank/DDBJ whole genome shotgun (WGS) entry which is preliminary data.</text>
</comment>
<protein>
    <recommendedName>
        <fullName evidence="3">DUF3604 domain-containing protein</fullName>
    </recommendedName>
</protein>
<gene>
    <name evidence="1" type="ORF">P4I72_04960</name>
</gene>
<dbReference type="Gene3D" id="3.20.20.140">
    <property type="entry name" value="Metal-dependent hydrolases"/>
    <property type="match status" value="1"/>
</dbReference>
<dbReference type="Proteomes" id="UP001338137">
    <property type="component" value="Unassembled WGS sequence"/>
</dbReference>